<evidence type="ECO:0000259" key="5">
    <source>
        <dbReference type="PROSITE" id="PS50932"/>
    </source>
</evidence>
<evidence type="ECO:0000256" key="2">
    <source>
        <dbReference type="ARBA" id="ARBA00023015"/>
    </source>
</evidence>
<dbReference type="Gene3D" id="3.40.50.2300">
    <property type="match status" value="2"/>
</dbReference>
<dbReference type="InterPro" id="IPR010982">
    <property type="entry name" value="Lambda_DNA-bd_dom_sf"/>
</dbReference>
<evidence type="ECO:0000256" key="4">
    <source>
        <dbReference type="ARBA" id="ARBA00023163"/>
    </source>
</evidence>
<evidence type="ECO:0000256" key="1">
    <source>
        <dbReference type="ARBA" id="ARBA00022491"/>
    </source>
</evidence>
<dbReference type="SUPFAM" id="SSF47413">
    <property type="entry name" value="lambda repressor-like DNA-binding domains"/>
    <property type="match status" value="1"/>
</dbReference>
<comment type="caution">
    <text evidence="7">The sequence shown here is derived from an EMBL/GenBank/DDBJ whole genome shotgun (WGS) entry which is preliminary data.</text>
</comment>
<dbReference type="InterPro" id="IPR001387">
    <property type="entry name" value="Cro/C1-type_HTH"/>
</dbReference>
<dbReference type="Proteomes" id="UP000712157">
    <property type="component" value="Unassembled WGS sequence"/>
</dbReference>
<dbReference type="InterPro" id="IPR028082">
    <property type="entry name" value="Peripla_BP_I"/>
</dbReference>
<evidence type="ECO:0000313" key="7">
    <source>
        <dbReference type="EMBL" id="MBU9739202.1"/>
    </source>
</evidence>
<dbReference type="Pfam" id="PF00356">
    <property type="entry name" value="LacI"/>
    <property type="match status" value="1"/>
</dbReference>
<dbReference type="PROSITE" id="PS00356">
    <property type="entry name" value="HTH_LACI_1"/>
    <property type="match status" value="1"/>
</dbReference>
<keyword evidence="8" id="KW-1185">Reference proteome</keyword>
<feature type="domain" description="HTH cro/C1-type" evidence="6">
    <location>
        <begin position="5"/>
        <end position="46"/>
    </location>
</feature>
<dbReference type="GO" id="GO:0003700">
    <property type="term" value="F:DNA-binding transcription factor activity"/>
    <property type="evidence" value="ECO:0007669"/>
    <property type="project" value="TreeGrafter"/>
</dbReference>
<dbReference type="SUPFAM" id="SSF53822">
    <property type="entry name" value="Periplasmic binding protein-like I"/>
    <property type="match status" value="1"/>
</dbReference>
<keyword evidence="2" id="KW-0805">Transcription regulation</keyword>
<dbReference type="EMBL" id="JAHQCW010000052">
    <property type="protein sequence ID" value="MBU9739202.1"/>
    <property type="molecule type" value="Genomic_DNA"/>
</dbReference>
<dbReference type="GO" id="GO:0000976">
    <property type="term" value="F:transcription cis-regulatory region binding"/>
    <property type="evidence" value="ECO:0007669"/>
    <property type="project" value="TreeGrafter"/>
</dbReference>
<dbReference type="PRINTS" id="PR00036">
    <property type="entry name" value="HTHLACI"/>
</dbReference>
<sequence>MAGIKDVAQLAGVSVSTVSRVLNKRGYISKETYEKVYQAIDQLDYQPNQLARNLYNRRTYFIGLLIPDVSHPFFAEVAKRVELLLYQHGYKLLLCNTKEKANREHDYLNMLRQNKVDGIIIGTHMLKTSEYEKISLPVVAIDMSLGEQIPTISSDHEKGGRLAAMEFVRNGCKCVLNIGGNTDVKTPALIRNRVFQELLEKHHIRCINYELKENEFQRGEYYQIINSLFDRYPEIDGAFSTDVVVVYAVKCALERGMRVPEEFKAVGYDGVDIARMFHPTLTHVAQPFDLLASNLVDTLIRKIEGEEITENRILPDVELVRGGTTY</sequence>
<keyword evidence="4" id="KW-0804">Transcription</keyword>
<dbReference type="SMART" id="SM00354">
    <property type="entry name" value="HTH_LACI"/>
    <property type="match status" value="1"/>
</dbReference>
<dbReference type="Gene3D" id="1.10.260.40">
    <property type="entry name" value="lambda repressor-like DNA-binding domains"/>
    <property type="match status" value="1"/>
</dbReference>
<dbReference type="InterPro" id="IPR000843">
    <property type="entry name" value="HTH_LacI"/>
</dbReference>
<evidence type="ECO:0000313" key="8">
    <source>
        <dbReference type="Proteomes" id="UP000712157"/>
    </source>
</evidence>
<proteinExistence type="predicted"/>
<dbReference type="RefSeq" id="WP_158347435.1">
    <property type="nucleotide sequence ID" value="NZ_JAHQCW010000052.1"/>
</dbReference>
<dbReference type="PROSITE" id="PS50943">
    <property type="entry name" value="HTH_CROC1"/>
    <property type="match status" value="1"/>
</dbReference>
<name>A0A949NCX0_9FIRM</name>
<keyword evidence="1" id="KW-0678">Repressor</keyword>
<dbReference type="AlphaFoldDB" id="A0A949NCX0"/>
<reference evidence="7" key="1">
    <citation type="submission" date="2021-06" db="EMBL/GenBank/DDBJ databases">
        <title>Description of novel taxa of the family Lachnospiraceae.</title>
        <authorList>
            <person name="Chaplin A.V."/>
            <person name="Sokolova S.R."/>
            <person name="Pikina A.P."/>
            <person name="Korzhanova M."/>
            <person name="Belova V."/>
            <person name="Korostin D."/>
            <person name="Efimov B.A."/>
        </authorList>
    </citation>
    <scope>NUCLEOTIDE SEQUENCE</scope>
    <source>
        <strain evidence="7">ASD5720</strain>
    </source>
</reference>
<gene>
    <name evidence="7" type="ORF">KTH89_21925</name>
</gene>
<dbReference type="InterPro" id="IPR046335">
    <property type="entry name" value="LacI/GalR-like_sensor"/>
</dbReference>
<dbReference type="PANTHER" id="PTHR30146:SF95">
    <property type="entry name" value="RIBOSE OPERON REPRESSOR"/>
    <property type="match status" value="1"/>
</dbReference>
<dbReference type="Pfam" id="PF13377">
    <property type="entry name" value="Peripla_BP_3"/>
    <property type="match status" value="1"/>
</dbReference>
<dbReference type="PANTHER" id="PTHR30146">
    <property type="entry name" value="LACI-RELATED TRANSCRIPTIONAL REPRESSOR"/>
    <property type="match status" value="1"/>
</dbReference>
<protein>
    <submittedName>
        <fullName evidence="7">LacI family DNA-binding transcriptional regulator</fullName>
    </submittedName>
</protein>
<evidence type="ECO:0000256" key="3">
    <source>
        <dbReference type="ARBA" id="ARBA00023125"/>
    </source>
</evidence>
<evidence type="ECO:0000259" key="6">
    <source>
        <dbReference type="PROSITE" id="PS50943"/>
    </source>
</evidence>
<organism evidence="7 8">
    <name type="scientific">Diplocloster agilis</name>
    <dbReference type="NCBI Taxonomy" id="2850323"/>
    <lineage>
        <taxon>Bacteria</taxon>
        <taxon>Bacillati</taxon>
        <taxon>Bacillota</taxon>
        <taxon>Clostridia</taxon>
        <taxon>Lachnospirales</taxon>
        <taxon>Lachnospiraceae</taxon>
        <taxon>Diplocloster</taxon>
    </lineage>
</organism>
<feature type="domain" description="HTH lacI-type" evidence="5">
    <location>
        <begin position="2"/>
        <end position="56"/>
    </location>
</feature>
<keyword evidence="3 7" id="KW-0238">DNA-binding</keyword>
<accession>A0A949NCX0</accession>
<dbReference type="CDD" id="cd06291">
    <property type="entry name" value="PBP1_Qymf-like"/>
    <property type="match status" value="1"/>
</dbReference>
<dbReference type="CDD" id="cd01392">
    <property type="entry name" value="HTH_LacI"/>
    <property type="match status" value="1"/>
</dbReference>
<dbReference type="PROSITE" id="PS50932">
    <property type="entry name" value="HTH_LACI_2"/>
    <property type="match status" value="1"/>
</dbReference>